<keyword evidence="1" id="KW-0812">Transmembrane</keyword>
<dbReference type="AlphaFoldDB" id="A0A4Q1DC42"/>
<dbReference type="InterPro" id="IPR049052">
    <property type="entry name" value="nSTAND1"/>
</dbReference>
<dbReference type="OrthoDB" id="1090410at2"/>
<organism evidence="3 4">
    <name type="scientific">Filimonas effusa</name>
    <dbReference type="NCBI Taxonomy" id="2508721"/>
    <lineage>
        <taxon>Bacteria</taxon>
        <taxon>Pseudomonadati</taxon>
        <taxon>Bacteroidota</taxon>
        <taxon>Chitinophagia</taxon>
        <taxon>Chitinophagales</taxon>
        <taxon>Chitinophagaceae</taxon>
        <taxon>Filimonas</taxon>
    </lineage>
</organism>
<dbReference type="SUPFAM" id="SSF52540">
    <property type="entry name" value="P-loop containing nucleoside triphosphate hydrolases"/>
    <property type="match status" value="1"/>
</dbReference>
<evidence type="ECO:0000313" key="4">
    <source>
        <dbReference type="Proteomes" id="UP000290545"/>
    </source>
</evidence>
<name>A0A4Q1DC42_9BACT</name>
<keyword evidence="1" id="KW-1133">Transmembrane helix</keyword>
<evidence type="ECO:0000313" key="3">
    <source>
        <dbReference type="EMBL" id="RXK86385.1"/>
    </source>
</evidence>
<keyword evidence="4" id="KW-1185">Reference proteome</keyword>
<dbReference type="Pfam" id="PF20703">
    <property type="entry name" value="nSTAND1"/>
    <property type="match status" value="1"/>
</dbReference>
<keyword evidence="1" id="KW-0472">Membrane</keyword>
<comment type="caution">
    <text evidence="3">The sequence shown here is derived from an EMBL/GenBank/DDBJ whole genome shotgun (WGS) entry which is preliminary data.</text>
</comment>
<proteinExistence type="predicted"/>
<accession>A0A4Q1DC42</accession>
<dbReference type="Proteomes" id="UP000290545">
    <property type="component" value="Unassembled WGS sequence"/>
</dbReference>
<protein>
    <recommendedName>
        <fullName evidence="2">Novel STAND NTPase 1 domain-containing protein</fullName>
    </recommendedName>
</protein>
<feature type="transmembrane region" description="Helical" evidence="1">
    <location>
        <begin position="467"/>
        <end position="489"/>
    </location>
</feature>
<gene>
    <name evidence="3" type="ORF">ESB13_06155</name>
</gene>
<dbReference type="EMBL" id="SDHZ01000001">
    <property type="protein sequence ID" value="RXK86385.1"/>
    <property type="molecule type" value="Genomic_DNA"/>
</dbReference>
<evidence type="ECO:0000259" key="2">
    <source>
        <dbReference type="Pfam" id="PF20703"/>
    </source>
</evidence>
<dbReference type="RefSeq" id="WP_129002135.1">
    <property type="nucleotide sequence ID" value="NZ_SDHZ01000001.1"/>
</dbReference>
<feature type="domain" description="Novel STAND NTPase 1" evidence="2">
    <location>
        <begin position="8"/>
        <end position="436"/>
    </location>
</feature>
<dbReference type="Gene3D" id="3.40.50.300">
    <property type="entry name" value="P-loop containing nucleotide triphosphate hydrolases"/>
    <property type="match status" value="1"/>
</dbReference>
<dbReference type="InterPro" id="IPR027417">
    <property type="entry name" value="P-loop_NTPase"/>
</dbReference>
<dbReference type="SUPFAM" id="SSF82171">
    <property type="entry name" value="DPP6 N-terminal domain-like"/>
    <property type="match status" value="1"/>
</dbReference>
<sequence length="1011" mass="116214">MQEKINRYPSIRSFETNEQQLFIGREKETQSLFNKTISEKLVLLFARSGIGKSSLLNAGLIPLLQKKGFLPINVRLNTNATSSLDSPVKILKDALALYENKFIVNQLPGAGKEAPASETPGSEAALNKLPLWEYIKCCSFPLGCTPVLIFDQFEQFFNFEISLQNEFLTQLNELVQEKIPLRIAEDAEDHNRPEKAKTELQYSFLQEQPTLKIVVAIRSDKIYEMNRTAQFLPEILKNRFELLPLAEEDAERAIKEPATINNPEVFESNWFKYDNKLIQEIIQSLKGGNDVIETTQLQIVCSQIENRIIKPNPALKARGKTPGYTVTSNDIAQIGGIQKIIDDFYGNQIALLKTAEEKELAKRLIEDKMYDKNTNNRKIVFENEVILIIETEKRKLGLFSLNSKNFINDLLNLRLIREDYREKKIFYEISHDYLLNAIGASFDSREAKRLIHENSELDISRRKAKRLANITIILFACFIIATVIGVIVLKQKNNKNRSLLSQVYTNEGEKKYRNGEQQFARYYWNLAEEISDTEINRSYIYGAFSGKSISVSKDGNYVVTQFMDNSAAIWKLVKDSIILKKQFPNHSVSFLPVQDILETTDTSGKSVYYFIANLNKPISFVKNGVKKDTLISKRISFQDSSYFCLADKKNLGIDPYFYPLPGKPPLTKTNRFLDSVYLSSVKKEKAEAKKRDKLLQKYLTKDYEPYSTGNIVTNVRSLDHSFTVVTIASSGYLVDLKSDTVFSLKKSIYPYSSSTSSSDTSISIAAEKELYHYARTSKKLTITPIKINTQDEILAFEQDKYIIYDKYRNEEDSDPSLVIYDITSGNKYTIGDFNLGRITNENLFLSGMDNDLYYIYNIRNRDLQLLDSQSVNIILSEDLRYTSVIKEDSILIIDNREYPVRIKARYPSSPYTYNRRPGFNGSSFFFSYQNRTFIYNCNTNELNTYNSEDLTLTNIYSNKFISYRIDNTSKYYKQQPAGAAMLILNFQDSTKNTPSYLQKAYCNYFKNQIGK</sequence>
<evidence type="ECO:0000256" key="1">
    <source>
        <dbReference type="SAM" id="Phobius"/>
    </source>
</evidence>
<reference evidence="3 4" key="1">
    <citation type="submission" date="2019-01" db="EMBL/GenBank/DDBJ databases">
        <title>Filimonas sp. strain TTM-71.</title>
        <authorList>
            <person name="Chen W.-M."/>
        </authorList>
    </citation>
    <scope>NUCLEOTIDE SEQUENCE [LARGE SCALE GENOMIC DNA]</scope>
    <source>
        <strain evidence="3 4">TTM-71</strain>
    </source>
</reference>